<comment type="caution">
    <text evidence="9">The sequence shown here is derived from an EMBL/GenBank/DDBJ whole genome shotgun (WGS) entry which is preliminary data.</text>
</comment>
<dbReference type="InterPro" id="IPR002553">
    <property type="entry name" value="Clathrin/coatomer_adapt-like_N"/>
</dbReference>
<evidence type="ECO:0000313" key="10">
    <source>
        <dbReference type="Proteomes" id="UP001470230"/>
    </source>
</evidence>
<keyword evidence="10" id="KW-1185">Reference proteome</keyword>
<dbReference type="Proteomes" id="UP001470230">
    <property type="component" value="Unassembled WGS sequence"/>
</dbReference>
<feature type="region of interest" description="Disordered" evidence="7">
    <location>
        <begin position="570"/>
        <end position="690"/>
    </location>
</feature>
<dbReference type="Pfam" id="PF01602">
    <property type="entry name" value="Adaptin_N"/>
    <property type="match status" value="1"/>
</dbReference>
<comment type="similarity">
    <text evidence="2">Belongs to the adaptor complexes large subunit family.</text>
</comment>
<evidence type="ECO:0000259" key="8">
    <source>
        <dbReference type="Pfam" id="PF01602"/>
    </source>
</evidence>
<feature type="compositionally biased region" description="Polar residues" evidence="7">
    <location>
        <begin position="594"/>
        <end position="611"/>
    </location>
</feature>
<dbReference type="PANTHER" id="PTHR22781:SF12">
    <property type="entry name" value="AP-3 COMPLEX SUBUNIT DELTA-1"/>
    <property type="match status" value="1"/>
</dbReference>
<feature type="compositionally biased region" description="Polar residues" evidence="7">
    <location>
        <begin position="660"/>
        <end position="672"/>
    </location>
</feature>
<evidence type="ECO:0000256" key="1">
    <source>
        <dbReference type="ARBA" id="ARBA00004308"/>
    </source>
</evidence>
<evidence type="ECO:0000256" key="7">
    <source>
        <dbReference type="SAM" id="MobiDB-lite"/>
    </source>
</evidence>
<comment type="subcellular location">
    <subcellularLocation>
        <location evidence="1">Endomembrane system</location>
    </subcellularLocation>
</comment>
<evidence type="ECO:0000256" key="6">
    <source>
        <dbReference type="ARBA" id="ARBA00023136"/>
    </source>
</evidence>
<gene>
    <name evidence="9" type="ORF">M9Y10_008543</name>
</gene>
<dbReference type="EMBL" id="JAPFFF010000014">
    <property type="protein sequence ID" value="KAK8870656.1"/>
    <property type="molecule type" value="Genomic_DNA"/>
</dbReference>
<accession>A0ABR2IZC4</accession>
<keyword evidence="3" id="KW-0813">Transport</keyword>
<evidence type="ECO:0000256" key="4">
    <source>
        <dbReference type="ARBA" id="ARBA00022737"/>
    </source>
</evidence>
<feature type="compositionally biased region" description="Basic residues" evidence="7">
    <location>
        <begin position="614"/>
        <end position="628"/>
    </location>
</feature>
<organism evidence="9 10">
    <name type="scientific">Tritrichomonas musculus</name>
    <dbReference type="NCBI Taxonomy" id="1915356"/>
    <lineage>
        <taxon>Eukaryota</taxon>
        <taxon>Metamonada</taxon>
        <taxon>Parabasalia</taxon>
        <taxon>Tritrichomonadida</taxon>
        <taxon>Tritrichomonadidae</taxon>
        <taxon>Tritrichomonas</taxon>
    </lineage>
</organism>
<evidence type="ECO:0000313" key="9">
    <source>
        <dbReference type="EMBL" id="KAK8870656.1"/>
    </source>
</evidence>
<evidence type="ECO:0000256" key="3">
    <source>
        <dbReference type="ARBA" id="ARBA00022448"/>
    </source>
</evidence>
<feature type="compositionally biased region" description="Acidic residues" evidence="7">
    <location>
        <begin position="570"/>
        <end position="579"/>
    </location>
</feature>
<evidence type="ECO:0000256" key="2">
    <source>
        <dbReference type="ARBA" id="ARBA00006613"/>
    </source>
</evidence>
<sequence length="928" mass="104589">MSSLLISDVIDEYTDIRNTDKENDYLQSVVQKIQNILSNGKTPAKLDCIQILFFLNLIGLDTSWAHFYILEVMASNDYSSKCISYLAATLTWNSTSDVSLMATNRITKDLTSGKPLITSLVLSSVPTYLSPTLSQLISNDVIKLMQSSTPVLRQKAITTFYQICLRYPDALKAGFPTLRACLDDPKPAVIIPALFVINELCIINPSNFIALIPKLFKILTSNKQSTYIVIKVVQILTMLSLVEKRLPKKLLPIYSEILDSTSSMSQLYDIVKSIITIPITNSEILNLALQRIEPLITHSDPNIRSMFTKFFMKLILLEPKLLKQHKETVTQCLGSEDETERLLALDLIASLANQKSIVSIVDKMVDNCKTACTMNFRNETIKKIISICSQNDYEFISDFSWYIDILFGIIRDGGFNCFKVIADQLLDLAIRVPSTRNYLVSNLGKSFNQTYMYQESMPLLLAISHIIGTYSNDPKSLNTLLSPFLLQCNERVQQSYIISAFGLFIRLSGNSENCNEQYFREKLEVLKKSNGLNIKSEMATYESLASLLCTEESIKSDLRSVLYKNRNNDEDEELDEDMEPLTPPPDFNDPITLLQDSESIDFTSSQNLGEQKSTKKKRKGKRVIRHQKQNGEEGSQVRVIRKKRNQESTNNDDNKEDATTTEGNDGQNLSPQTETDTKTKRKHTKTKKNHTVSTLSHLFIQNIGQNSFIKISAVDFLPQENHLTIKILIENLNSTPIPSFDVKVFDTNTVKAINVPHVELIEGNQTNEYLMEVEVLKPNLPQLLKVVFTPVCYCSCDSLETHIKIFPSFFLQSAPQSTIEIDKCNNGESITVEASDSSEIDEIISIVSAILKTTEVKMSDDEYMLFSTATFNLANNDGQSEATLSAVGKIDIETDEGEQLLKIEVKSGDKTFTNALLREIEMRIESNN</sequence>
<feature type="compositionally biased region" description="Basic residues" evidence="7">
    <location>
        <begin position="679"/>
        <end position="690"/>
    </location>
</feature>
<dbReference type="InterPro" id="IPR017105">
    <property type="entry name" value="AP3_complex_dsu"/>
</dbReference>
<feature type="domain" description="Clathrin/coatomer adaptor adaptin-like N-terminal" evidence="8">
    <location>
        <begin position="29"/>
        <end position="476"/>
    </location>
</feature>
<dbReference type="InterPro" id="IPR016024">
    <property type="entry name" value="ARM-type_fold"/>
</dbReference>
<dbReference type="Gene3D" id="1.25.10.10">
    <property type="entry name" value="Leucine-rich Repeat Variant"/>
    <property type="match status" value="1"/>
</dbReference>
<dbReference type="SUPFAM" id="SSF48371">
    <property type="entry name" value="ARM repeat"/>
    <property type="match status" value="1"/>
</dbReference>
<dbReference type="InterPro" id="IPR011989">
    <property type="entry name" value="ARM-like"/>
</dbReference>
<reference evidence="9 10" key="1">
    <citation type="submission" date="2024-04" db="EMBL/GenBank/DDBJ databases">
        <title>Tritrichomonas musculus Genome.</title>
        <authorList>
            <person name="Alves-Ferreira E."/>
            <person name="Grigg M."/>
            <person name="Lorenzi H."/>
            <person name="Galac M."/>
        </authorList>
    </citation>
    <scope>NUCLEOTIDE SEQUENCE [LARGE SCALE GENOMIC DNA]</scope>
    <source>
        <strain evidence="9 10">EAF2021</strain>
    </source>
</reference>
<name>A0ABR2IZC4_9EUKA</name>
<keyword evidence="6" id="KW-0472">Membrane</keyword>
<keyword evidence="4" id="KW-0677">Repeat</keyword>
<proteinExistence type="inferred from homology"/>
<keyword evidence="5" id="KW-0653">Protein transport</keyword>
<dbReference type="PANTHER" id="PTHR22781">
    <property type="entry name" value="DELTA ADAPTIN-RELATED"/>
    <property type="match status" value="1"/>
</dbReference>
<evidence type="ECO:0000256" key="5">
    <source>
        <dbReference type="ARBA" id="ARBA00022927"/>
    </source>
</evidence>
<protein>
    <submittedName>
        <fullName evidence="9">AP-3 complex subunit delta-1</fullName>
    </submittedName>
</protein>